<evidence type="ECO:0000313" key="1">
    <source>
        <dbReference type="EMBL" id="NKC03092.1"/>
    </source>
</evidence>
<dbReference type="Proteomes" id="UP000704467">
    <property type="component" value="Unassembled WGS sequence"/>
</dbReference>
<gene>
    <name evidence="1" type="ORF">HED55_06200</name>
</gene>
<sequence length="300" mass="34168">MHTATVALADINIPAIFDPADLVRNERFHDCLQTTASELLAITAELPREVRYLSDMQKWLLSQATFAIHFEHQTDPRNPPISPTNLLNFLKGTPIASKNTTLAFLQETRHYNFIEPLPTRDRRQHLFRACTATEELIRLWLTTHLIAIDRMDNGNRAALMLRHPDMLRYAQPIMTRDVLHNSDWCRPQPSIANFTHSESGNNILHDVASRAPWTFSGDRAWIGKVTSNGISTRYRMSQSNTARILARARDAGLIGWERPGNRGDCWISATLVQDYRQWQALKFAAISKGMHGAAKKLFDT</sequence>
<keyword evidence="2" id="KW-1185">Reference proteome</keyword>
<dbReference type="EMBL" id="JAAVLN010000001">
    <property type="protein sequence ID" value="NKC03092.1"/>
    <property type="molecule type" value="Genomic_DNA"/>
</dbReference>
<accession>A0ABX1DP98</accession>
<name>A0ABX1DP98_9HYPH</name>
<evidence type="ECO:0000313" key="2">
    <source>
        <dbReference type="Proteomes" id="UP000704467"/>
    </source>
</evidence>
<proteinExistence type="predicted"/>
<dbReference type="RefSeq" id="WP_138786510.1">
    <property type="nucleotide sequence ID" value="NZ_JBHEEQ010000015.1"/>
</dbReference>
<comment type="caution">
    <text evidence="1">The sequence shown here is derived from an EMBL/GenBank/DDBJ whole genome shotgun (WGS) entry which is preliminary data.</text>
</comment>
<organism evidence="1 2">
    <name type="scientific">Brucella haematophila</name>
    <dbReference type="NCBI Taxonomy" id="419474"/>
    <lineage>
        <taxon>Bacteria</taxon>
        <taxon>Pseudomonadati</taxon>
        <taxon>Pseudomonadota</taxon>
        <taxon>Alphaproteobacteria</taxon>
        <taxon>Hyphomicrobiales</taxon>
        <taxon>Brucellaceae</taxon>
        <taxon>Brucella/Ochrobactrum group</taxon>
        <taxon>Brucella</taxon>
    </lineage>
</organism>
<reference evidence="1 2" key="1">
    <citation type="submission" date="2020-03" db="EMBL/GenBank/DDBJ databases">
        <title>Whole genome sequencing of clinical and environmental type strains of Ochrobactrum.</title>
        <authorList>
            <person name="Dharne M."/>
        </authorList>
    </citation>
    <scope>NUCLEOTIDE SEQUENCE [LARGE SCALE GENOMIC DNA]</scope>
    <source>
        <strain evidence="1 2">CIP 109452</strain>
    </source>
</reference>
<protein>
    <submittedName>
        <fullName evidence="1">Uncharacterized protein</fullName>
    </submittedName>
</protein>